<dbReference type="GO" id="GO:0005689">
    <property type="term" value="C:U12-type spliceosomal complex"/>
    <property type="evidence" value="ECO:0007669"/>
    <property type="project" value="TreeGrafter"/>
</dbReference>
<dbReference type="InterPro" id="IPR039690">
    <property type="entry name" value="SNRNP25"/>
</dbReference>
<protein>
    <recommendedName>
        <fullName evidence="1">SNRNP25 ubiquitin-like domain-containing protein</fullName>
    </recommendedName>
</protein>
<dbReference type="GO" id="GO:0000398">
    <property type="term" value="P:mRNA splicing, via spliceosome"/>
    <property type="evidence" value="ECO:0007669"/>
    <property type="project" value="InterPro"/>
</dbReference>
<proteinExistence type="predicted"/>
<accession>A0A9P0FBQ7</accession>
<dbReference type="AlphaFoldDB" id="A0A9P0FBQ7"/>
<dbReference type="CDD" id="cd17058">
    <property type="entry name" value="Ubl_SNRNP25"/>
    <property type="match status" value="1"/>
</dbReference>
<dbReference type="Proteomes" id="UP001154078">
    <property type="component" value="Chromosome 11"/>
</dbReference>
<gene>
    <name evidence="2" type="ORF">MELIAE_LOCUS2707</name>
</gene>
<name>A0A9P0FBQ7_BRAAE</name>
<organism evidence="2 3">
    <name type="scientific">Brassicogethes aeneus</name>
    <name type="common">Rape pollen beetle</name>
    <name type="synonym">Meligethes aeneus</name>
    <dbReference type="NCBI Taxonomy" id="1431903"/>
    <lineage>
        <taxon>Eukaryota</taxon>
        <taxon>Metazoa</taxon>
        <taxon>Ecdysozoa</taxon>
        <taxon>Arthropoda</taxon>
        <taxon>Hexapoda</taxon>
        <taxon>Insecta</taxon>
        <taxon>Pterygota</taxon>
        <taxon>Neoptera</taxon>
        <taxon>Endopterygota</taxon>
        <taxon>Coleoptera</taxon>
        <taxon>Polyphaga</taxon>
        <taxon>Cucujiformia</taxon>
        <taxon>Nitidulidae</taxon>
        <taxon>Meligethinae</taxon>
        <taxon>Brassicogethes</taxon>
    </lineage>
</organism>
<dbReference type="Pfam" id="PF18036">
    <property type="entry name" value="Ubiquitin_4"/>
    <property type="match status" value="1"/>
</dbReference>
<reference evidence="2" key="1">
    <citation type="submission" date="2021-12" db="EMBL/GenBank/DDBJ databases">
        <authorList>
            <person name="King R."/>
        </authorList>
    </citation>
    <scope>NUCLEOTIDE SEQUENCE</scope>
</reference>
<keyword evidence="3" id="KW-1185">Reference proteome</keyword>
<dbReference type="EMBL" id="OV121142">
    <property type="protein sequence ID" value="CAH0549615.1"/>
    <property type="molecule type" value="Genomic_DNA"/>
</dbReference>
<dbReference type="PANTHER" id="PTHR14942">
    <property type="entry name" value="U11/U12 SMALL NUCLEAR RIBONUCLEOPROTEIN 25 KDA PROTEIN"/>
    <property type="match status" value="1"/>
</dbReference>
<feature type="domain" description="SNRNP25 ubiquitin-like" evidence="1">
    <location>
        <begin position="61"/>
        <end position="152"/>
    </location>
</feature>
<dbReference type="InterPro" id="IPR029071">
    <property type="entry name" value="Ubiquitin-like_domsf"/>
</dbReference>
<evidence type="ECO:0000313" key="2">
    <source>
        <dbReference type="EMBL" id="CAH0549615.1"/>
    </source>
</evidence>
<dbReference type="SUPFAM" id="SSF54236">
    <property type="entry name" value="Ubiquitin-like"/>
    <property type="match status" value="1"/>
</dbReference>
<evidence type="ECO:0000313" key="3">
    <source>
        <dbReference type="Proteomes" id="UP001154078"/>
    </source>
</evidence>
<dbReference type="Gene3D" id="3.10.20.90">
    <property type="entry name" value="Phosphatidylinositol 3-kinase Catalytic Subunit, Chain A, domain 1"/>
    <property type="match status" value="1"/>
</dbReference>
<dbReference type="PANTHER" id="PTHR14942:SF0">
    <property type="entry name" value="U11_U12 SMALL NUCLEAR RIBONUCLEOPROTEIN 25 KDA PROTEIN"/>
    <property type="match status" value="1"/>
</dbReference>
<dbReference type="OrthoDB" id="72819at2759"/>
<evidence type="ECO:0000259" key="1">
    <source>
        <dbReference type="Pfam" id="PF18036"/>
    </source>
</evidence>
<sequence>MIESSSVTNDFDSLTHEDLLEISQSSLKRLITTDTLLRDLPVDVTVEEVTSQIALLQGQSITVTVYRYSESSLNVVIPQQGATVLDLRRAIQRCYTLKQQRQRSKTKISWKYIWKTYYLQNVDTRQVLRDHKKYVSDYGVQNRSVVRFVKKLRKENPFENNV</sequence>
<dbReference type="InterPro" id="IPR040610">
    <property type="entry name" value="SNRNP25_ubiquitin"/>
</dbReference>